<dbReference type="SUPFAM" id="SSF56954">
    <property type="entry name" value="Outer membrane efflux proteins (OEP)"/>
    <property type="match status" value="1"/>
</dbReference>
<dbReference type="PANTHER" id="PTHR30203">
    <property type="entry name" value="OUTER MEMBRANE CATION EFFLUX PROTEIN"/>
    <property type="match status" value="1"/>
</dbReference>
<comment type="subcellular location">
    <subcellularLocation>
        <location evidence="2">Cell membrane</location>
        <topology evidence="2">Lipid-anchor</topology>
    </subcellularLocation>
</comment>
<keyword evidence="2" id="KW-0472">Membrane</keyword>
<evidence type="ECO:0000256" key="2">
    <source>
        <dbReference type="RuleBase" id="RU362097"/>
    </source>
</evidence>
<keyword evidence="2" id="KW-0732">Signal</keyword>
<proteinExistence type="inferred from homology"/>
<evidence type="ECO:0000313" key="4">
    <source>
        <dbReference type="Proteomes" id="UP000677126"/>
    </source>
</evidence>
<dbReference type="RefSeq" id="WP_213503136.1">
    <property type="nucleotide sequence ID" value="NZ_CP054856.1"/>
</dbReference>
<evidence type="ECO:0000256" key="1">
    <source>
        <dbReference type="ARBA" id="ARBA00007613"/>
    </source>
</evidence>
<dbReference type="Gene3D" id="2.20.200.10">
    <property type="entry name" value="Outer membrane efflux proteins (OEP)"/>
    <property type="match status" value="1"/>
</dbReference>
<organism evidence="3 4">
    <name type="scientific">Novosphingobium decolorationis</name>
    <dbReference type="NCBI Taxonomy" id="2698673"/>
    <lineage>
        <taxon>Bacteria</taxon>
        <taxon>Pseudomonadati</taxon>
        <taxon>Pseudomonadota</taxon>
        <taxon>Alphaproteobacteria</taxon>
        <taxon>Sphingomonadales</taxon>
        <taxon>Sphingomonadaceae</taxon>
        <taxon>Novosphingobium</taxon>
    </lineage>
</organism>
<accession>A0ABX8E319</accession>
<name>A0ABX8E319_9SPHN</name>
<dbReference type="EMBL" id="CP054856">
    <property type="protein sequence ID" value="QVM83463.1"/>
    <property type="molecule type" value="Genomic_DNA"/>
</dbReference>
<keyword evidence="2" id="KW-0449">Lipoprotein</keyword>
<gene>
    <name evidence="3" type="ORF">HT578_06975</name>
</gene>
<keyword evidence="2" id="KW-0564">Palmitate</keyword>
<dbReference type="Pfam" id="PF02321">
    <property type="entry name" value="OEP"/>
    <property type="match status" value="2"/>
</dbReference>
<protein>
    <submittedName>
        <fullName evidence="3">Efflux transporter outer membrane subunit</fullName>
    </submittedName>
</protein>
<dbReference type="PANTHER" id="PTHR30203:SF25">
    <property type="entry name" value="OUTER MEMBRANE PROTEIN-RELATED"/>
    <property type="match status" value="1"/>
</dbReference>
<reference evidence="3 4" key="1">
    <citation type="journal article" date="2021" name="Int. J. Syst. Evol. Microbiol.">
        <title>Novosphingobium decolorationis sp. nov., an aniline blue-decolourizing bacterium isolated from East Pacific sediment.</title>
        <authorList>
            <person name="Chen X."/>
            <person name="Dong B."/>
            <person name="Chen T."/>
            <person name="Ren N."/>
            <person name="Wang J."/>
            <person name="Xu Y."/>
            <person name="Yang J."/>
            <person name="Zhu S."/>
            <person name="Chen J."/>
        </authorList>
    </citation>
    <scope>NUCLEOTIDE SEQUENCE [LARGE SCALE GENOMIC DNA]</scope>
    <source>
        <strain evidence="3 4">502str22</strain>
    </source>
</reference>
<evidence type="ECO:0000313" key="3">
    <source>
        <dbReference type="EMBL" id="QVM83463.1"/>
    </source>
</evidence>
<feature type="signal peptide" evidence="2">
    <location>
        <begin position="1"/>
        <end position="30"/>
    </location>
</feature>
<dbReference type="Gene3D" id="1.20.1600.10">
    <property type="entry name" value="Outer membrane efflux proteins (OEP)"/>
    <property type="match status" value="1"/>
</dbReference>
<keyword evidence="2" id="KW-1134">Transmembrane beta strand</keyword>
<keyword evidence="2" id="KW-0812">Transmembrane</keyword>
<dbReference type="PROSITE" id="PS51257">
    <property type="entry name" value="PROKAR_LIPOPROTEIN"/>
    <property type="match status" value="1"/>
</dbReference>
<keyword evidence="4" id="KW-1185">Reference proteome</keyword>
<dbReference type="Proteomes" id="UP000677126">
    <property type="component" value="Chromosome"/>
</dbReference>
<sequence>MFVPRPPLASVGALAILSLATACTMGPDYAGPPEVIAPGTNGGAFVRADDSVRAEAPQLARWWESLSDPLLTRLIDDALAHSPTMDLAAARIAEAQGSLAEGKAGLMPSVSPNAMYVHARLPGSAIGGSGEGEDGAEGESSGGSSSLDFYNVGANVSWEPDLWGARRRGIEASRAQVGQRYAELADAQVSLSAQVAQTYVNLRDAQARLALTREAVAKQRRALELTRQRLAAGTASDLEVERLQGELAANEAQTVPLDTQVLLYKNALAVLTGQAPGALDGELEAEGALPLPPAEVAVGDPAGLLARRPDIRAAERALAASTAQIGVKEAQRLPGISFMGILGIGGTEPGDVLDPGNLAALLMPQISWPLLDFGRTGAQVRQARAQADQAEAQYRQSVLEGLQDAEDSLARFGATRRQLARLVASQQSAERAAHLNRLRFAAGTSSLIDQLDIERQALTAASNVAQAKAQLTIDYIAVNKALGLGWSE</sequence>
<feature type="chain" id="PRO_5044981809" evidence="2">
    <location>
        <begin position="31"/>
        <end position="488"/>
    </location>
</feature>
<dbReference type="InterPro" id="IPR003423">
    <property type="entry name" value="OMP_efflux"/>
</dbReference>
<comment type="similarity">
    <text evidence="1 2">Belongs to the outer membrane factor (OMF) (TC 1.B.17) family.</text>
</comment>
<dbReference type="NCBIfam" id="TIGR01845">
    <property type="entry name" value="outer_NodT"/>
    <property type="match status" value="1"/>
</dbReference>
<dbReference type="InterPro" id="IPR010131">
    <property type="entry name" value="MdtP/NodT-like"/>
</dbReference>